<protein>
    <submittedName>
        <fullName evidence="1">Uncharacterized protein</fullName>
    </submittedName>
</protein>
<accession>A0A3N4IED7</accession>
<reference evidence="1 2" key="1">
    <citation type="journal article" date="2018" name="Nat. Ecol. Evol.">
        <title>Pezizomycetes genomes reveal the molecular basis of ectomycorrhizal truffle lifestyle.</title>
        <authorList>
            <person name="Murat C."/>
            <person name="Payen T."/>
            <person name="Noel B."/>
            <person name="Kuo A."/>
            <person name="Morin E."/>
            <person name="Chen J."/>
            <person name="Kohler A."/>
            <person name="Krizsan K."/>
            <person name="Balestrini R."/>
            <person name="Da Silva C."/>
            <person name="Montanini B."/>
            <person name="Hainaut M."/>
            <person name="Levati E."/>
            <person name="Barry K.W."/>
            <person name="Belfiori B."/>
            <person name="Cichocki N."/>
            <person name="Clum A."/>
            <person name="Dockter R.B."/>
            <person name="Fauchery L."/>
            <person name="Guy J."/>
            <person name="Iotti M."/>
            <person name="Le Tacon F."/>
            <person name="Lindquist E.A."/>
            <person name="Lipzen A."/>
            <person name="Malagnac F."/>
            <person name="Mello A."/>
            <person name="Molinier V."/>
            <person name="Miyauchi S."/>
            <person name="Poulain J."/>
            <person name="Riccioni C."/>
            <person name="Rubini A."/>
            <person name="Sitrit Y."/>
            <person name="Splivallo R."/>
            <person name="Traeger S."/>
            <person name="Wang M."/>
            <person name="Zifcakova L."/>
            <person name="Wipf D."/>
            <person name="Zambonelli A."/>
            <person name="Paolocci F."/>
            <person name="Nowrousian M."/>
            <person name="Ottonello S."/>
            <person name="Baldrian P."/>
            <person name="Spatafora J.W."/>
            <person name="Henrissat B."/>
            <person name="Nagy L.G."/>
            <person name="Aury J.M."/>
            <person name="Wincker P."/>
            <person name="Grigoriev I.V."/>
            <person name="Bonfante P."/>
            <person name="Martin F.M."/>
        </authorList>
    </citation>
    <scope>NUCLEOTIDE SEQUENCE [LARGE SCALE GENOMIC DNA]</scope>
    <source>
        <strain evidence="1 2">RN42</strain>
    </source>
</reference>
<dbReference type="EMBL" id="ML119658">
    <property type="protein sequence ID" value="RPA84512.1"/>
    <property type="molecule type" value="Genomic_DNA"/>
</dbReference>
<dbReference type="Proteomes" id="UP000275078">
    <property type="component" value="Unassembled WGS sequence"/>
</dbReference>
<keyword evidence="2" id="KW-1185">Reference proteome</keyword>
<organism evidence="1 2">
    <name type="scientific">Ascobolus immersus RN42</name>
    <dbReference type="NCBI Taxonomy" id="1160509"/>
    <lineage>
        <taxon>Eukaryota</taxon>
        <taxon>Fungi</taxon>
        <taxon>Dikarya</taxon>
        <taxon>Ascomycota</taxon>
        <taxon>Pezizomycotina</taxon>
        <taxon>Pezizomycetes</taxon>
        <taxon>Pezizales</taxon>
        <taxon>Ascobolaceae</taxon>
        <taxon>Ascobolus</taxon>
    </lineage>
</organism>
<sequence length="166" mass="19728">MHMGMKDGTKYRGQKWEKRPIPSSLNCTRAGQARLFEFTCYVWSTKYSWPTHRHVRIQRKPRKQRLHPLHIQVDSSVGFTWKKATTIWTTRKRRTKATQGARARKEAIIYTVKHGSFRTNMTLENITRSISEKCWDGNRGAHTFTHLKKRPHGETPTTHYYFYYQG</sequence>
<evidence type="ECO:0000313" key="1">
    <source>
        <dbReference type="EMBL" id="RPA84512.1"/>
    </source>
</evidence>
<gene>
    <name evidence="1" type="ORF">BJ508DRAFT_339845</name>
</gene>
<proteinExistence type="predicted"/>
<dbReference type="AlphaFoldDB" id="A0A3N4IED7"/>
<evidence type="ECO:0000313" key="2">
    <source>
        <dbReference type="Proteomes" id="UP000275078"/>
    </source>
</evidence>
<name>A0A3N4IED7_ASCIM</name>